<dbReference type="NCBIfam" id="NF011864">
    <property type="entry name" value="PRK15336.1"/>
    <property type="match status" value="1"/>
</dbReference>
<sequence>MFALDIAQLVRSALQESGCNPAMLGELDNHSTIALDLHELPSIHISAQDGDVWLWARLSEHGEAVLAQRAGELLGGLMQGCGFARAGQLQLALNDGALELKALVHPEYLADGARFSEALNGYFDSLERFCEFTLR</sequence>
<comment type="caution">
    <text evidence="1">The sequence shown here is derived from an EMBL/GenBank/DDBJ whole genome shotgun (WGS) entry which is preliminary data.</text>
</comment>
<dbReference type="InterPro" id="IPR003065">
    <property type="entry name" value="Invas_SpaK"/>
</dbReference>
<gene>
    <name evidence="1" type="primary">spaK</name>
    <name evidence="1" type="ORF">BI347_20035</name>
</gene>
<dbReference type="PRINTS" id="PR01305">
    <property type="entry name" value="SSPAKPROTEIN"/>
</dbReference>
<dbReference type="RefSeq" id="WP_071116876.1">
    <property type="nucleotide sequence ID" value="NZ_MKCS01000003.1"/>
</dbReference>
<dbReference type="EMBL" id="MKCS01000003">
    <property type="protein sequence ID" value="OHX10802.1"/>
    <property type="molecule type" value="Genomic_DNA"/>
</dbReference>
<evidence type="ECO:0000313" key="2">
    <source>
        <dbReference type="Proteomes" id="UP000180088"/>
    </source>
</evidence>
<name>A0A1S1WU32_9NEIS</name>
<reference evidence="1 2" key="1">
    <citation type="submission" date="2016-09" db="EMBL/GenBank/DDBJ databases">
        <title>Chromobacterium muskegensis sp. nov., an insecticidal bacterium isolated from Sphagnum bogs.</title>
        <authorList>
            <person name="Sparks M.E."/>
            <person name="Blackburn M.B."/>
            <person name="Gundersen-Rindal D.E."/>
            <person name="Mitchell A."/>
            <person name="Farrar R."/>
            <person name="Kuhar D."/>
        </authorList>
    </citation>
    <scope>NUCLEOTIDE SEQUENCE [LARGE SCALE GENOMIC DNA]</scope>
    <source>
        <strain evidence="1 2">37-2</strain>
    </source>
</reference>
<proteinExistence type="predicted"/>
<dbReference type="Gene3D" id="3.30.1460.10">
    <property type="match status" value="1"/>
</dbReference>
<dbReference type="AlphaFoldDB" id="A0A1S1WU32"/>
<dbReference type="CDD" id="cd17035">
    <property type="entry name" value="T3SC_IB_Spa15-like"/>
    <property type="match status" value="1"/>
</dbReference>
<dbReference type="STRING" id="1903179.BI347_20035"/>
<dbReference type="SUPFAM" id="SSF69635">
    <property type="entry name" value="Type III secretory system chaperone-like"/>
    <property type="match status" value="1"/>
</dbReference>
<protein>
    <submittedName>
        <fullName evidence="1">Type III secretion system chaperone SpaK</fullName>
    </submittedName>
</protein>
<dbReference type="OrthoDB" id="8588812at2"/>
<accession>A0A1S1WU32</accession>
<dbReference type="Pfam" id="PF03519">
    <property type="entry name" value="Invas_SpaK"/>
    <property type="match status" value="1"/>
</dbReference>
<evidence type="ECO:0000313" key="1">
    <source>
        <dbReference type="EMBL" id="OHX10802.1"/>
    </source>
</evidence>
<organism evidence="1 2">
    <name type="scientific">Chromobacterium sphagni</name>
    <dbReference type="NCBI Taxonomy" id="1903179"/>
    <lineage>
        <taxon>Bacteria</taxon>
        <taxon>Pseudomonadati</taxon>
        <taxon>Pseudomonadota</taxon>
        <taxon>Betaproteobacteria</taxon>
        <taxon>Neisseriales</taxon>
        <taxon>Chromobacteriaceae</taxon>
        <taxon>Chromobacterium</taxon>
    </lineage>
</organism>
<dbReference type="Proteomes" id="UP000180088">
    <property type="component" value="Unassembled WGS sequence"/>
</dbReference>